<evidence type="ECO:0000256" key="2">
    <source>
        <dbReference type="ARBA" id="ARBA00022525"/>
    </source>
</evidence>
<dbReference type="EMBL" id="NIDN02000038">
    <property type="protein sequence ID" value="RLL99108.1"/>
    <property type="molecule type" value="Genomic_DNA"/>
</dbReference>
<comment type="caution">
    <text evidence="6">The sequence shown here is derived from an EMBL/GenBank/DDBJ whole genome shotgun (WGS) entry which is preliminary data.</text>
</comment>
<feature type="compositionally biased region" description="Low complexity" evidence="4">
    <location>
        <begin position="1202"/>
        <end position="1223"/>
    </location>
</feature>
<dbReference type="InterPro" id="IPR039279">
    <property type="entry name" value="QRT3-like"/>
</dbReference>
<dbReference type="GO" id="GO:0005576">
    <property type="term" value="C:extracellular region"/>
    <property type="evidence" value="ECO:0007669"/>
    <property type="project" value="UniProtKB-SubCell"/>
</dbReference>
<dbReference type="CDD" id="cd23668">
    <property type="entry name" value="GH55_beta13glucanase-like"/>
    <property type="match status" value="1"/>
</dbReference>
<accession>A0A229YK78</accession>
<evidence type="ECO:0000256" key="1">
    <source>
        <dbReference type="ARBA" id="ARBA00004613"/>
    </source>
</evidence>
<keyword evidence="2" id="KW-0964">Secreted</keyword>
<dbReference type="Gene3D" id="2.160.20.10">
    <property type="entry name" value="Single-stranded right-handed beta-helix, Pectin lyase-like"/>
    <property type="match status" value="2"/>
</dbReference>
<dbReference type="SUPFAM" id="SSF51126">
    <property type="entry name" value="Pectin lyase-like"/>
    <property type="match status" value="2"/>
</dbReference>
<evidence type="ECO:0000256" key="4">
    <source>
        <dbReference type="SAM" id="MobiDB-lite"/>
    </source>
</evidence>
<feature type="region of interest" description="Disordered" evidence="4">
    <location>
        <begin position="1202"/>
        <end position="1226"/>
    </location>
</feature>
<keyword evidence="3" id="KW-0732">Signal</keyword>
<evidence type="ECO:0000259" key="5">
    <source>
        <dbReference type="PROSITE" id="PS50206"/>
    </source>
</evidence>
<name>A0A229YK78_9EURO</name>
<keyword evidence="7" id="KW-1185">Reference proteome</keyword>
<proteinExistence type="predicted"/>
<dbReference type="InterPro" id="IPR011050">
    <property type="entry name" value="Pectin_lyase_fold/virulence"/>
</dbReference>
<sequence length="1354" mass="143544">MPFAPSGYQFYRNVMDYGATGDGTTDDTAAINRAVSDGNRCGKDCGSTSVLGALVYFPPGTYVVSTPIIQYYYTQFVGDPNDRPTIKGSANFTGIALIDTDPYIPGGNGDEWYINQNQFYRQIRNFVLDMTAMNWTNYDQGQEYVPTGIHWQVAQSTSLQNIYFNMPVSTASQTTTAVGVFMENGSGGFVSDLEFFGGNIGFRAGSQQYTARNLQFTSCLTGVSMIWDWGFTWKNINFDSVWVAFDCTSLGGLDGQGTGSITVLDSTFNSVPYPITLRNGGPYPDILLDNLYIQNSASVVLISGGETIFEGTPGELYVTSWAYGRRYTSLDGSGTSTYGMLDPAPQKPESLLDPDGEYFVQSRPQYESYAASDFIVATANGVANDATGDQTSAINTLLSSNVGSPIFFPAGIYLVQGTVYVPVGSIIVGEGWSQIMGTGSYFEDEVNPKVMVQVGAPGDSGIIQISDMLFTVKGPTAGAILMEWNVHESTQGSAAMWDSHFRVGGANGTELQVADCPKLTGSVNQNCMAASMLLHLTASSSGYFENVWAWVADHDLDAPVDSNSTTTTSTQINIYAGRGPTWFYGCASEHSILYQYQLSGAKDIYLGHIQTETPYFQDKPDAASPYTIGTFTNDPTFAECTSGSSCEEAWALRVLSSSDVFIYSAGFYSFFQQYSQACLANENCQEALVETSYTQGLWLYNLFTIGATEMISPAGGVISPTYQRDNQNGYSTELSAWLVLAEQGGNIGSSDNPQQDGSGVVYIDPIIFSEPNPTVQCYDPCTLVFPLSAMSVNSVISYAPIPTVVTGGGSTITTTLTPTPETVSVISFWSLPIPAGQTSFVFNMTTSFQPPPQVITVGGTGITITPEAQSTHYGSWDSTEPANTVLPTTVITSNGKTQTFSEDQFPSLTGLTTTTEVTTTLSANEVQTTTSTTTLIPVVFPVTIGGFYWSPVPEPTAPEFPIPALPDFPPIPSPPCFRLGDLFSIDCPPNDNKAPQTTHFTRGPNSPSCSSNCGHLPSETGSSSSSSCTTQTVTSCRTYTTTTPFATVCASYEGCECVTKTVTDYQVSCDLSSCTTTGSSVQTGCYVTESDSTTGEYCVTGVTVLSDDDQGQNGLGITVQTGSSSSLPGSVVIYGTPYTPTSGSVVVGGNTIAVPTVSSLTTITISGTPMVIVPGGNVIPASTTITTIITSGPGAIPGSWIAPSTAPSTTPTTSPTSTPGTAPSPSPTKAIFGYGVLDEINSGGEFPGIANFWAVVDGVDGPLPCDSFEENTLTMPGSDGIYSYPSSWVFISPVQGYTSCTYTNPSAPQAATGTLHCPDIPTPVLCPIATSTQSCVDSGNNLLTLEELFYCMLP</sequence>
<dbReference type="PANTHER" id="PTHR33928">
    <property type="entry name" value="POLYGALACTURONASE QRT3"/>
    <property type="match status" value="1"/>
</dbReference>
<evidence type="ECO:0000256" key="3">
    <source>
        <dbReference type="ARBA" id="ARBA00022729"/>
    </source>
</evidence>
<dbReference type="Pfam" id="PF12708">
    <property type="entry name" value="Pect-lyase_RHGA_epim"/>
    <property type="match status" value="2"/>
</dbReference>
<organism evidence="6 7">
    <name type="scientific">Aspergillus turcosus</name>
    <dbReference type="NCBI Taxonomy" id="1245748"/>
    <lineage>
        <taxon>Eukaryota</taxon>
        <taxon>Fungi</taxon>
        <taxon>Dikarya</taxon>
        <taxon>Ascomycota</taxon>
        <taxon>Pezizomycotina</taxon>
        <taxon>Eurotiomycetes</taxon>
        <taxon>Eurotiomycetidae</taxon>
        <taxon>Eurotiales</taxon>
        <taxon>Aspergillaceae</taxon>
        <taxon>Aspergillus</taxon>
        <taxon>Aspergillus subgen. Fumigati</taxon>
    </lineage>
</organism>
<reference evidence="6 7" key="1">
    <citation type="submission" date="2018-08" db="EMBL/GenBank/DDBJ databases">
        <title>Draft genome sequences of two Aspergillus turcosus clinical strains isolated from bronchoalveolar lavage fluid: one azole-susceptible and the other azole-resistant.</title>
        <authorList>
            <person name="Parent-Michaud M."/>
            <person name="Dufresne P.J."/>
            <person name="Fournier E."/>
            <person name="Martineau C."/>
            <person name="Moreira S."/>
            <person name="Perkins V."/>
            <person name="De Repentigny L."/>
            <person name="Dufresne S.F."/>
        </authorList>
    </citation>
    <scope>NUCLEOTIDE SEQUENCE [LARGE SCALE GENOMIC DNA]</scope>
    <source>
        <strain evidence="6">HMR AF 1038</strain>
    </source>
</reference>
<dbReference type="STRING" id="1245748.A0A229YK78"/>
<dbReference type="InterPro" id="IPR001763">
    <property type="entry name" value="Rhodanese-like_dom"/>
</dbReference>
<dbReference type="Proteomes" id="UP000215289">
    <property type="component" value="Unassembled WGS sequence"/>
</dbReference>
<dbReference type="GO" id="GO:0004650">
    <property type="term" value="F:polygalacturonase activity"/>
    <property type="evidence" value="ECO:0007669"/>
    <property type="project" value="InterPro"/>
</dbReference>
<evidence type="ECO:0000313" key="7">
    <source>
        <dbReference type="Proteomes" id="UP000215289"/>
    </source>
</evidence>
<dbReference type="InterPro" id="IPR012334">
    <property type="entry name" value="Pectin_lyas_fold"/>
</dbReference>
<gene>
    <name evidence="6" type="ORF">CFD26_103476</name>
</gene>
<comment type="subcellular location">
    <subcellularLocation>
        <location evidence="1">Secreted</location>
    </subcellularLocation>
</comment>
<feature type="domain" description="Rhodanese" evidence="5">
    <location>
        <begin position="633"/>
        <end position="679"/>
    </location>
</feature>
<dbReference type="OrthoDB" id="1046782at2759"/>
<dbReference type="PROSITE" id="PS50206">
    <property type="entry name" value="RHODANESE_3"/>
    <property type="match status" value="1"/>
</dbReference>
<dbReference type="PANTHER" id="PTHR33928:SF2">
    <property type="entry name" value="PECTATE LYASE SUPERFAMILY PROTEIN DOMAIN-CONTAINING PROTEIN-RELATED"/>
    <property type="match status" value="1"/>
</dbReference>
<protein>
    <recommendedName>
        <fullName evidence="5">Rhodanese domain-containing protein</fullName>
    </recommendedName>
</protein>
<evidence type="ECO:0000313" key="6">
    <source>
        <dbReference type="EMBL" id="RLL99108.1"/>
    </source>
</evidence>
<dbReference type="InterPro" id="IPR024535">
    <property type="entry name" value="RHGA/B-epi-like_pectate_lyase"/>
</dbReference>